<dbReference type="PROSITE" id="PS50972">
    <property type="entry name" value="PTERIN_BINDING"/>
    <property type="match status" value="1"/>
</dbReference>
<dbReference type="GO" id="GO:0046656">
    <property type="term" value="P:folic acid biosynthetic process"/>
    <property type="evidence" value="ECO:0007669"/>
    <property type="project" value="UniProtKB-KW"/>
</dbReference>
<dbReference type="PROSITE" id="PS00793">
    <property type="entry name" value="DHPS_2"/>
    <property type="match status" value="1"/>
</dbReference>
<sequence length="394" mass="43254">MGPVQIIQIKERQKIAELVQETGCDPAGTALMVPKAVHYLIRISDVPAKAANLLKQEMLAKGGDCAVSRCTCSLEVEKTTALLMGTEKQYKALLQKLKMQPFGLVLLGEEIAKAMKQYEQKRVRKLSCRGKEISVGERSLIMAILNLTPDSFSDGGSYKDVKKALERMEEMVTEGADLIDIGAESTRPGAIPLTAEEEIARLQPFLQELVKHCPLPISIDTYKSQVARYALEEGAHIINDVWGLRYDREIATVAAQYGAPLILMHNQKEKVYQDLMANILASLAESINWAQSAGLAEEAIIIDPGIGFGKTYEQNLQVLQSLQELRVLGKPILLGTSRKSVIGNTLDVPIAERLEGTLATSVYGIIAGADILRVHDVQAHVRAAKMTDVLVRRN</sequence>
<dbReference type="PANTHER" id="PTHR20941">
    <property type="entry name" value="FOLATE SYNTHESIS PROTEINS"/>
    <property type="match status" value="1"/>
</dbReference>
<comment type="catalytic activity">
    <reaction evidence="1">
        <text>(7,8-dihydropterin-6-yl)methyl diphosphate + 4-aminobenzoate = 7,8-dihydropteroate + diphosphate</text>
        <dbReference type="Rhea" id="RHEA:19949"/>
        <dbReference type="ChEBI" id="CHEBI:17836"/>
        <dbReference type="ChEBI" id="CHEBI:17839"/>
        <dbReference type="ChEBI" id="CHEBI:33019"/>
        <dbReference type="ChEBI" id="CHEBI:72950"/>
        <dbReference type="EC" id="2.5.1.15"/>
    </reaction>
</comment>
<dbReference type="Gene3D" id="3.20.20.20">
    <property type="entry name" value="Dihydropteroate synthase-like"/>
    <property type="match status" value="1"/>
</dbReference>
<organism evidence="14 15">
    <name type="scientific">Heliorestis acidaminivorans</name>
    <dbReference type="NCBI Taxonomy" id="553427"/>
    <lineage>
        <taxon>Bacteria</taxon>
        <taxon>Bacillati</taxon>
        <taxon>Bacillota</taxon>
        <taxon>Clostridia</taxon>
        <taxon>Eubacteriales</taxon>
        <taxon>Heliobacteriaceae</taxon>
        <taxon>Heliorestis</taxon>
    </lineage>
</organism>
<comment type="pathway">
    <text evidence="3">Cofactor biosynthesis; tetrahydrofolate biosynthesis; 7,8-dihydrofolate from 2-amino-4-hydroxy-6-hydroxymethyl-7,8-dihydropteridine diphosphate and 4-aminobenzoate: step 1/2.</text>
</comment>
<name>A0A6I0F3Q5_9FIRM</name>
<evidence type="ECO:0000259" key="13">
    <source>
        <dbReference type="PROSITE" id="PS50972"/>
    </source>
</evidence>
<comment type="similarity">
    <text evidence="4">Belongs to the DHPS family.</text>
</comment>
<feature type="domain" description="Pterin-binding" evidence="13">
    <location>
        <begin position="139"/>
        <end position="385"/>
    </location>
</feature>
<dbReference type="PANTHER" id="PTHR20941:SF1">
    <property type="entry name" value="FOLIC ACID SYNTHESIS PROTEIN FOL1"/>
    <property type="match status" value="1"/>
</dbReference>
<evidence type="ECO:0000256" key="1">
    <source>
        <dbReference type="ARBA" id="ARBA00000012"/>
    </source>
</evidence>
<dbReference type="InterPro" id="IPR000489">
    <property type="entry name" value="Pterin-binding_dom"/>
</dbReference>
<dbReference type="RefSeq" id="WP_151619741.1">
    <property type="nucleotide sequence ID" value="NZ_WBXO01000004.1"/>
</dbReference>
<keyword evidence="9" id="KW-0460">Magnesium</keyword>
<dbReference type="GO" id="GO:0004156">
    <property type="term" value="F:dihydropteroate synthase activity"/>
    <property type="evidence" value="ECO:0007669"/>
    <property type="project" value="UniProtKB-EC"/>
</dbReference>
<dbReference type="CDD" id="cd00739">
    <property type="entry name" value="DHPS"/>
    <property type="match status" value="1"/>
</dbReference>
<evidence type="ECO:0000256" key="6">
    <source>
        <dbReference type="ARBA" id="ARBA00016919"/>
    </source>
</evidence>
<dbReference type="OrthoDB" id="9811744at2"/>
<dbReference type="AlphaFoldDB" id="A0A6I0F3Q5"/>
<dbReference type="InterPro" id="IPR006390">
    <property type="entry name" value="DHP_synth_dom"/>
</dbReference>
<gene>
    <name evidence="14" type="primary">folP</name>
    <name evidence="14" type="ORF">F9B85_07400</name>
</gene>
<dbReference type="SUPFAM" id="SSF51717">
    <property type="entry name" value="Dihydropteroate synthetase-like"/>
    <property type="match status" value="1"/>
</dbReference>
<dbReference type="Pfam" id="PF00809">
    <property type="entry name" value="Pterin_bind"/>
    <property type="match status" value="1"/>
</dbReference>
<comment type="cofactor">
    <cofactor evidence="2">
        <name>Mg(2+)</name>
        <dbReference type="ChEBI" id="CHEBI:18420"/>
    </cofactor>
</comment>
<dbReference type="Proteomes" id="UP000468766">
    <property type="component" value="Unassembled WGS sequence"/>
</dbReference>
<comment type="caution">
    <text evidence="14">The sequence shown here is derived from an EMBL/GenBank/DDBJ whole genome shotgun (WGS) entry which is preliminary data.</text>
</comment>
<evidence type="ECO:0000313" key="14">
    <source>
        <dbReference type="EMBL" id="KAB2953081.1"/>
    </source>
</evidence>
<dbReference type="GO" id="GO:0005829">
    <property type="term" value="C:cytosol"/>
    <property type="evidence" value="ECO:0007669"/>
    <property type="project" value="TreeGrafter"/>
</dbReference>
<comment type="function">
    <text evidence="12">Catalyzes the condensation of para-aminobenzoate (pABA) with 6-hydroxymethyl-7,8-dihydropterin diphosphate (DHPt-PP) to form 7,8-dihydropteroate (H2Pte), the immediate precursor of folate derivatives.</text>
</comment>
<proteinExistence type="inferred from homology"/>
<keyword evidence="15" id="KW-1185">Reference proteome</keyword>
<evidence type="ECO:0000256" key="11">
    <source>
        <dbReference type="ARBA" id="ARBA00030193"/>
    </source>
</evidence>
<reference evidence="14 15" key="1">
    <citation type="submission" date="2019-10" db="EMBL/GenBank/DDBJ databases">
        <title>Whole-genome sequence of the extremophile Heliorestis acidaminivorans DSM 24790.</title>
        <authorList>
            <person name="Kyndt J.A."/>
            <person name="Meyer T.E."/>
        </authorList>
    </citation>
    <scope>NUCLEOTIDE SEQUENCE [LARGE SCALE GENOMIC DNA]</scope>
    <source>
        <strain evidence="14 15">DSM 24790</strain>
    </source>
</reference>
<keyword evidence="10" id="KW-0289">Folate biosynthesis</keyword>
<evidence type="ECO:0000256" key="4">
    <source>
        <dbReference type="ARBA" id="ARBA00009503"/>
    </source>
</evidence>
<protein>
    <recommendedName>
        <fullName evidence="6">Dihydropteroate synthase</fullName>
        <ecNumber evidence="5">2.5.1.15</ecNumber>
    </recommendedName>
    <alternativeName>
        <fullName evidence="11">Dihydropteroate pyrophosphorylase</fullName>
    </alternativeName>
</protein>
<dbReference type="EC" id="2.5.1.15" evidence="5"/>
<dbReference type="GO" id="GO:0046872">
    <property type="term" value="F:metal ion binding"/>
    <property type="evidence" value="ECO:0007669"/>
    <property type="project" value="UniProtKB-KW"/>
</dbReference>
<accession>A0A6I0F3Q5</accession>
<dbReference type="GO" id="GO:0046654">
    <property type="term" value="P:tetrahydrofolate biosynthetic process"/>
    <property type="evidence" value="ECO:0007669"/>
    <property type="project" value="UniProtKB-UniPathway"/>
</dbReference>
<evidence type="ECO:0000256" key="7">
    <source>
        <dbReference type="ARBA" id="ARBA00022679"/>
    </source>
</evidence>
<dbReference type="EMBL" id="WBXO01000004">
    <property type="protein sequence ID" value="KAB2953081.1"/>
    <property type="molecule type" value="Genomic_DNA"/>
</dbReference>
<evidence type="ECO:0000256" key="8">
    <source>
        <dbReference type="ARBA" id="ARBA00022723"/>
    </source>
</evidence>
<keyword evidence="8" id="KW-0479">Metal-binding</keyword>
<evidence type="ECO:0000256" key="2">
    <source>
        <dbReference type="ARBA" id="ARBA00001946"/>
    </source>
</evidence>
<evidence type="ECO:0000256" key="5">
    <source>
        <dbReference type="ARBA" id="ARBA00012458"/>
    </source>
</evidence>
<evidence type="ECO:0000256" key="3">
    <source>
        <dbReference type="ARBA" id="ARBA00004763"/>
    </source>
</evidence>
<evidence type="ECO:0000256" key="12">
    <source>
        <dbReference type="ARBA" id="ARBA00053449"/>
    </source>
</evidence>
<dbReference type="FunFam" id="3.20.20.20:FF:000006">
    <property type="entry name" value="Dihydropteroate synthase"/>
    <property type="match status" value="1"/>
</dbReference>
<dbReference type="InterPro" id="IPR045031">
    <property type="entry name" value="DHP_synth-like"/>
</dbReference>
<dbReference type="NCBIfam" id="TIGR01496">
    <property type="entry name" value="DHPS"/>
    <property type="match status" value="1"/>
</dbReference>
<dbReference type="PROSITE" id="PS00792">
    <property type="entry name" value="DHPS_1"/>
    <property type="match status" value="1"/>
</dbReference>
<evidence type="ECO:0000313" key="15">
    <source>
        <dbReference type="Proteomes" id="UP000468766"/>
    </source>
</evidence>
<evidence type="ECO:0000256" key="10">
    <source>
        <dbReference type="ARBA" id="ARBA00022909"/>
    </source>
</evidence>
<dbReference type="UniPathway" id="UPA00077">
    <property type="reaction ID" value="UER00156"/>
</dbReference>
<evidence type="ECO:0000256" key="9">
    <source>
        <dbReference type="ARBA" id="ARBA00022842"/>
    </source>
</evidence>
<dbReference type="InterPro" id="IPR011005">
    <property type="entry name" value="Dihydropteroate_synth-like_sf"/>
</dbReference>
<keyword evidence="7 14" id="KW-0808">Transferase</keyword>